<keyword evidence="6" id="KW-1185">Reference proteome</keyword>
<dbReference type="EMBL" id="SNZG01000003">
    <property type="protein sequence ID" value="TDR42715.1"/>
    <property type="molecule type" value="Genomic_DNA"/>
</dbReference>
<gene>
    <name evidence="3" type="primary">puuR_2</name>
    <name evidence="4" type="ORF">DFR61_10391</name>
    <name evidence="3" type="ORF">NCTC10597_02194</name>
</gene>
<dbReference type="InterPro" id="IPR013096">
    <property type="entry name" value="Cupin_2"/>
</dbReference>
<dbReference type="EMBL" id="UGNP01000001">
    <property type="protein sequence ID" value="STX10448.1"/>
    <property type="molecule type" value="Genomic_DNA"/>
</dbReference>
<dbReference type="PANTHER" id="PTHR46797:SF1">
    <property type="entry name" value="METHYLPHOSPHONATE SYNTHASE"/>
    <property type="match status" value="1"/>
</dbReference>
<dbReference type="InterPro" id="IPR014710">
    <property type="entry name" value="RmlC-like_jellyroll"/>
</dbReference>
<dbReference type="Proteomes" id="UP000294641">
    <property type="component" value="Unassembled WGS sequence"/>
</dbReference>
<dbReference type="CDD" id="cd02209">
    <property type="entry name" value="cupin_XRE_C"/>
    <property type="match status" value="1"/>
</dbReference>
<dbReference type="GO" id="GO:0003700">
    <property type="term" value="F:DNA-binding transcription factor activity"/>
    <property type="evidence" value="ECO:0007669"/>
    <property type="project" value="TreeGrafter"/>
</dbReference>
<dbReference type="GO" id="GO:0005829">
    <property type="term" value="C:cytosol"/>
    <property type="evidence" value="ECO:0007669"/>
    <property type="project" value="TreeGrafter"/>
</dbReference>
<dbReference type="InterPro" id="IPR001387">
    <property type="entry name" value="Cro/C1-type_HTH"/>
</dbReference>
<dbReference type="GO" id="GO:0003677">
    <property type="term" value="F:DNA binding"/>
    <property type="evidence" value="ECO:0007669"/>
    <property type="project" value="UniProtKB-KW"/>
</dbReference>
<organism evidence="3 5">
    <name type="scientific">Kurthia zopfii</name>
    <dbReference type="NCBI Taxonomy" id="1650"/>
    <lineage>
        <taxon>Bacteria</taxon>
        <taxon>Bacillati</taxon>
        <taxon>Bacillota</taxon>
        <taxon>Bacilli</taxon>
        <taxon>Bacillales</taxon>
        <taxon>Caryophanaceae</taxon>
        <taxon>Kurthia</taxon>
    </lineage>
</organism>
<evidence type="ECO:0000259" key="2">
    <source>
        <dbReference type="PROSITE" id="PS50943"/>
    </source>
</evidence>
<dbReference type="InterPro" id="IPR010982">
    <property type="entry name" value="Lambda_DNA-bd_dom_sf"/>
</dbReference>
<dbReference type="OrthoDB" id="34624at2"/>
<accession>A0A8B4QCV1</accession>
<evidence type="ECO:0000256" key="1">
    <source>
        <dbReference type="ARBA" id="ARBA00023125"/>
    </source>
</evidence>
<evidence type="ECO:0000313" key="6">
    <source>
        <dbReference type="Proteomes" id="UP000294641"/>
    </source>
</evidence>
<dbReference type="InterPro" id="IPR011051">
    <property type="entry name" value="RmlC_Cupin_sf"/>
</dbReference>
<dbReference type="InterPro" id="IPR050807">
    <property type="entry name" value="TransReg_Diox_bact_type"/>
</dbReference>
<dbReference type="PROSITE" id="PS50943">
    <property type="entry name" value="HTH_CROC1"/>
    <property type="match status" value="1"/>
</dbReference>
<dbReference type="Gene3D" id="1.10.260.40">
    <property type="entry name" value="lambda repressor-like DNA-binding domains"/>
    <property type="match status" value="1"/>
</dbReference>
<dbReference type="SMART" id="SM00530">
    <property type="entry name" value="HTH_XRE"/>
    <property type="match status" value="1"/>
</dbReference>
<protein>
    <submittedName>
        <fullName evidence="3">HTH-type transcriptional regulator PuuR</fullName>
    </submittedName>
    <submittedName>
        <fullName evidence="4">XRE family transcriptional regulator</fullName>
    </submittedName>
</protein>
<name>A0A8B4QCV1_9BACL</name>
<feature type="domain" description="HTH cro/C1-type" evidence="2">
    <location>
        <begin position="7"/>
        <end position="61"/>
    </location>
</feature>
<evidence type="ECO:0000313" key="3">
    <source>
        <dbReference type="EMBL" id="STX10448.1"/>
    </source>
</evidence>
<comment type="caution">
    <text evidence="3">The sequence shown here is derived from an EMBL/GenBank/DDBJ whole genome shotgun (WGS) entry which is preliminary data.</text>
</comment>
<dbReference type="Gene3D" id="2.60.120.10">
    <property type="entry name" value="Jelly Rolls"/>
    <property type="match status" value="1"/>
</dbReference>
<dbReference type="Proteomes" id="UP000254330">
    <property type="component" value="Unassembled WGS sequence"/>
</dbReference>
<dbReference type="PANTHER" id="PTHR46797">
    <property type="entry name" value="HTH-TYPE TRANSCRIPTIONAL REGULATOR"/>
    <property type="match status" value="1"/>
</dbReference>
<dbReference type="SUPFAM" id="SSF51182">
    <property type="entry name" value="RmlC-like cupins"/>
    <property type="match status" value="1"/>
</dbReference>
<dbReference type="Pfam" id="PF07883">
    <property type="entry name" value="Cupin_2"/>
    <property type="match status" value="1"/>
</dbReference>
<dbReference type="AlphaFoldDB" id="A0A8B4QCV1"/>
<keyword evidence="1" id="KW-0238">DNA-binding</keyword>
<reference evidence="4 6" key="2">
    <citation type="submission" date="2019-03" db="EMBL/GenBank/DDBJ databases">
        <title>Genomic Encyclopedia of Type Strains, Phase IV (KMG-IV): sequencing the most valuable type-strain genomes for metagenomic binning, comparative biology and taxonomic classification.</title>
        <authorList>
            <person name="Goeker M."/>
        </authorList>
    </citation>
    <scope>NUCLEOTIDE SEQUENCE [LARGE SCALE GENOMIC DNA]</scope>
    <source>
        <strain evidence="4 6">DSM 20580</strain>
    </source>
</reference>
<reference evidence="3 5" key="1">
    <citation type="submission" date="2018-06" db="EMBL/GenBank/DDBJ databases">
        <authorList>
            <consortium name="Pathogen Informatics"/>
            <person name="Doyle S."/>
        </authorList>
    </citation>
    <scope>NUCLEOTIDE SEQUENCE [LARGE SCALE GENOMIC DNA]</scope>
    <source>
        <strain evidence="3 5">NCTC10597</strain>
    </source>
</reference>
<sequence length="164" mass="18664">MAIGPQIRMKRKELKMTLKELAEKTGVSISFLSQVELDKCSTTLETLRKIADALAIHPSAFFQEDADHAEDEFPFIYKDLSDGVMGANFKPLHITLKPHEDRGNEIQHLGHEFIYVLKGEVIITLEGEVHYLKEGQTLFYDASKGHYWRNDSTEKCELLVISNA</sequence>
<dbReference type="RefSeq" id="WP_109348538.1">
    <property type="nucleotide sequence ID" value="NZ_BJUE01000005.1"/>
</dbReference>
<dbReference type="SUPFAM" id="SSF47413">
    <property type="entry name" value="lambda repressor-like DNA-binding domains"/>
    <property type="match status" value="1"/>
</dbReference>
<evidence type="ECO:0000313" key="4">
    <source>
        <dbReference type="EMBL" id="TDR42715.1"/>
    </source>
</evidence>
<evidence type="ECO:0000313" key="5">
    <source>
        <dbReference type="Proteomes" id="UP000254330"/>
    </source>
</evidence>
<dbReference type="CDD" id="cd00093">
    <property type="entry name" value="HTH_XRE"/>
    <property type="match status" value="1"/>
</dbReference>
<proteinExistence type="predicted"/>
<dbReference type="Pfam" id="PF01381">
    <property type="entry name" value="HTH_3"/>
    <property type="match status" value="1"/>
</dbReference>